<protein>
    <recommendedName>
        <fullName evidence="2">Methyltransferase domain-containing protein</fullName>
    </recommendedName>
</protein>
<gene>
    <name evidence="1" type="ORF">METZ01_LOCUS197823</name>
</gene>
<evidence type="ECO:0000313" key="1">
    <source>
        <dbReference type="EMBL" id="SVB44969.1"/>
    </source>
</evidence>
<dbReference type="EMBL" id="UINC01042390">
    <property type="protein sequence ID" value="SVB44969.1"/>
    <property type="molecule type" value="Genomic_DNA"/>
</dbReference>
<reference evidence="1" key="1">
    <citation type="submission" date="2018-05" db="EMBL/GenBank/DDBJ databases">
        <authorList>
            <person name="Lanie J.A."/>
            <person name="Ng W.-L."/>
            <person name="Kazmierczak K.M."/>
            <person name="Andrzejewski T.M."/>
            <person name="Davidsen T.M."/>
            <person name="Wayne K.J."/>
            <person name="Tettelin H."/>
            <person name="Glass J.I."/>
            <person name="Rusch D."/>
            <person name="Podicherti R."/>
            <person name="Tsui H.-C.T."/>
            <person name="Winkler M.E."/>
        </authorList>
    </citation>
    <scope>NUCLEOTIDE SEQUENCE</scope>
</reference>
<name>A0A382E3H1_9ZZZZ</name>
<sequence length="163" mass="18608">MSRQQHLVYGDPNRFQVVADFVVTQFGKQVRYIADVAGGKGILTRILNKKNLDCELIDPRQTSVKGIKHRQEPFLPEMTDYYDLLIGLHPDGALRELGEAALIRPVVMIPCCNFWDQHRRGQKELLTAIMNFYRDNHVSYQEIVLNFKGPKNIAIVSTPPSSI</sequence>
<accession>A0A382E3H1</accession>
<evidence type="ECO:0008006" key="2">
    <source>
        <dbReference type="Google" id="ProtNLM"/>
    </source>
</evidence>
<proteinExistence type="predicted"/>
<dbReference type="AlphaFoldDB" id="A0A382E3H1"/>
<dbReference type="PANTHER" id="PTHR36971:SF1">
    <property type="entry name" value="METHYLTRANSFERASE DOMAIN-CONTAINING PROTEIN"/>
    <property type="match status" value="1"/>
</dbReference>
<organism evidence="1">
    <name type="scientific">marine metagenome</name>
    <dbReference type="NCBI Taxonomy" id="408172"/>
    <lineage>
        <taxon>unclassified sequences</taxon>
        <taxon>metagenomes</taxon>
        <taxon>ecological metagenomes</taxon>
    </lineage>
</organism>
<dbReference type="PANTHER" id="PTHR36971">
    <property type="entry name" value="UNNAMED PRODUCT"/>
    <property type="match status" value="1"/>
</dbReference>